<evidence type="ECO:0000313" key="9">
    <source>
        <dbReference type="EMBL" id="MBS2100793.1"/>
    </source>
</evidence>
<keyword evidence="4 7" id="KW-0808">Transferase</keyword>
<accession>A0ABS5K105</accession>
<keyword evidence="7" id="KW-1133">Transmembrane helix</keyword>
<protein>
    <recommendedName>
        <fullName evidence="3 7">3-deoxy-D-manno-octulosonic acid transferase</fullName>
        <shortName evidence="7">Kdo transferase</shortName>
        <ecNumber evidence="2 7">2.4.99.12</ecNumber>
    </recommendedName>
    <alternativeName>
        <fullName evidence="5 7">Lipid IV(A) 3-deoxy-D-manno-octulosonic acid transferase</fullName>
    </alternativeName>
</protein>
<keyword evidence="7" id="KW-0812">Transmembrane</keyword>
<comment type="catalytic activity">
    <reaction evidence="6 7">
        <text>lipid IVA (E. coli) + CMP-3-deoxy-beta-D-manno-octulosonate = alpha-Kdo-(2-&gt;6)-lipid IVA (E. coli) + CMP + H(+)</text>
        <dbReference type="Rhea" id="RHEA:28066"/>
        <dbReference type="ChEBI" id="CHEBI:15378"/>
        <dbReference type="ChEBI" id="CHEBI:58603"/>
        <dbReference type="ChEBI" id="CHEBI:60364"/>
        <dbReference type="ChEBI" id="CHEBI:60377"/>
        <dbReference type="ChEBI" id="CHEBI:85987"/>
        <dbReference type="EC" id="2.4.99.12"/>
    </reaction>
</comment>
<comment type="function">
    <text evidence="7">Involved in lipopolysaccharide (LPS) biosynthesis. Catalyzes the transfer of 3-deoxy-D-manno-octulosonate (Kdo) residue(s) from CMP-Kdo to lipid IV(A), the tetraacyldisaccharide-1,4'-bisphosphate precursor of lipid A.</text>
</comment>
<dbReference type="PANTHER" id="PTHR42755:SF1">
    <property type="entry name" value="3-DEOXY-D-MANNO-OCTULOSONIC ACID TRANSFERASE, MITOCHONDRIAL-RELATED"/>
    <property type="match status" value="1"/>
</dbReference>
<evidence type="ECO:0000313" key="10">
    <source>
        <dbReference type="Proteomes" id="UP000708576"/>
    </source>
</evidence>
<dbReference type="Gene3D" id="3.40.50.11720">
    <property type="entry name" value="3-Deoxy-D-manno-octulosonic-acid transferase, N-terminal domain"/>
    <property type="match status" value="1"/>
</dbReference>
<dbReference type="EC" id="2.4.99.12" evidence="2 7"/>
<comment type="subcellular location">
    <subcellularLocation>
        <location evidence="7">Cell membrane</location>
    </subcellularLocation>
</comment>
<dbReference type="Proteomes" id="UP000708576">
    <property type="component" value="Unassembled WGS sequence"/>
</dbReference>
<comment type="pathway">
    <text evidence="1 7">Bacterial outer membrane biogenesis; LPS core biosynthesis.</text>
</comment>
<feature type="transmembrane region" description="Helical" evidence="7">
    <location>
        <begin position="6"/>
        <end position="23"/>
    </location>
</feature>
<dbReference type="PANTHER" id="PTHR42755">
    <property type="entry name" value="3-DEOXY-MANNO-OCTULOSONATE CYTIDYLYLTRANSFERASE"/>
    <property type="match status" value="1"/>
</dbReference>
<keyword evidence="10" id="KW-1185">Reference proteome</keyword>
<comment type="caution">
    <text evidence="9">The sequence shown here is derived from an EMBL/GenBank/DDBJ whole genome shotgun (WGS) entry which is preliminary data.</text>
</comment>
<evidence type="ECO:0000256" key="4">
    <source>
        <dbReference type="ARBA" id="ARBA00022679"/>
    </source>
</evidence>
<name>A0ABS5K105_9BACT</name>
<evidence type="ECO:0000256" key="5">
    <source>
        <dbReference type="ARBA" id="ARBA00031445"/>
    </source>
</evidence>
<dbReference type="Pfam" id="PF04413">
    <property type="entry name" value="Glycos_transf_N"/>
    <property type="match status" value="1"/>
</dbReference>
<reference evidence="9 10" key="1">
    <citation type="journal article" date="2015" name="Int. J. Syst. Evol. Microbiol.">
        <title>Carboxylicivirga linearis sp. nov., isolated from a sea cucumber culture pond.</title>
        <authorList>
            <person name="Wang F.Q."/>
            <person name="Zhou Y.X."/>
            <person name="Lin X.Z."/>
            <person name="Chen G.J."/>
            <person name="Du Z.J."/>
        </authorList>
    </citation>
    <scope>NUCLEOTIDE SEQUENCE [LARGE SCALE GENOMIC DNA]</scope>
    <source>
        <strain evidence="9 10">FB218</strain>
    </source>
</reference>
<keyword evidence="7" id="KW-1003">Cell membrane</keyword>
<feature type="domain" description="3-deoxy-D-manno-octulosonic-acid transferase N-terminal" evidence="8">
    <location>
        <begin position="35"/>
        <end position="205"/>
    </location>
</feature>
<dbReference type="GO" id="GO:0016740">
    <property type="term" value="F:transferase activity"/>
    <property type="evidence" value="ECO:0007669"/>
    <property type="project" value="UniProtKB-KW"/>
</dbReference>
<dbReference type="InterPro" id="IPR039901">
    <property type="entry name" value="Kdotransferase"/>
</dbReference>
<organism evidence="9 10">
    <name type="scientific">Carboxylicivirga linearis</name>
    <dbReference type="NCBI Taxonomy" id="1628157"/>
    <lineage>
        <taxon>Bacteria</taxon>
        <taxon>Pseudomonadati</taxon>
        <taxon>Bacteroidota</taxon>
        <taxon>Bacteroidia</taxon>
        <taxon>Marinilabiliales</taxon>
        <taxon>Marinilabiliaceae</taxon>
        <taxon>Carboxylicivirga</taxon>
    </lineage>
</organism>
<evidence type="ECO:0000256" key="7">
    <source>
        <dbReference type="RuleBase" id="RU365103"/>
    </source>
</evidence>
<gene>
    <name evidence="9" type="ORF">KEM10_21070</name>
</gene>
<keyword evidence="7" id="KW-0448">Lipopolysaccharide biosynthesis</keyword>
<dbReference type="Gene3D" id="3.40.50.2000">
    <property type="entry name" value="Glycogen Phosphorylase B"/>
    <property type="match status" value="1"/>
</dbReference>
<dbReference type="RefSeq" id="WP_212219340.1">
    <property type="nucleotide sequence ID" value="NZ_JAGUCO010000029.1"/>
</dbReference>
<comment type="similarity">
    <text evidence="7">Belongs to the glycosyltransferase group 1 family.</text>
</comment>
<evidence type="ECO:0000259" key="8">
    <source>
        <dbReference type="Pfam" id="PF04413"/>
    </source>
</evidence>
<dbReference type="EMBL" id="JAGUCO010000029">
    <property type="protein sequence ID" value="MBS2100793.1"/>
    <property type="molecule type" value="Genomic_DNA"/>
</dbReference>
<sequence length="407" mass="46400">MTLIYNIGIALYSFLIGLVSPFNQKAKLLKNGRKESLKLLKSISLQGPVVWIHAASLGEFEQGRPIIEALKKDYPQYKVVLTFFSPSGYEVRKNYDLADYVFYLPADTKRNAKKLIDAINSEKVFFIKYEFWYHYLNALKRKNIPVYGVSMIFREKQSFFQWYGGWFKKMLNCFAKFYVQDETSGQLLSGIGVENYSVAGDTRFDRVRDIAKASAEIDLVDRFVGDCNKVIVAGSTWAPDEDILLEYLEKEGQDVKLVIAPHEIHESHIKQIESKLSVPYFRYTKQVENITDCRVLIIDTIGMLSSIYKYGQVAYIGGGFGVGIHNTLEAATYSMPVFFGPNYKKFREARDLIEVGGGFSIQNGSEFQIGMGQLWADEEYLKDASLKAGQYVNKMCGATRKIMDEVF</sequence>
<keyword evidence="7" id="KW-0472">Membrane</keyword>
<evidence type="ECO:0000256" key="3">
    <source>
        <dbReference type="ARBA" id="ARBA00019077"/>
    </source>
</evidence>
<evidence type="ECO:0000256" key="2">
    <source>
        <dbReference type="ARBA" id="ARBA00012621"/>
    </source>
</evidence>
<evidence type="ECO:0000256" key="6">
    <source>
        <dbReference type="ARBA" id="ARBA00049183"/>
    </source>
</evidence>
<dbReference type="InterPro" id="IPR007507">
    <property type="entry name" value="Glycos_transf_N"/>
</dbReference>
<dbReference type="InterPro" id="IPR038107">
    <property type="entry name" value="Glycos_transf_N_sf"/>
</dbReference>
<evidence type="ECO:0000256" key="1">
    <source>
        <dbReference type="ARBA" id="ARBA00004713"/>
    </source>
</evidence>
<proteinExistence type="inferred from homology"/>